<dbReference type="EMBL" id="BNJF01000001">
    <property type="protein sequence ID" value="GHO44265.1"/>
    <property type="molecule type" value="Genomic_DNA"/>
</dbReference>
<name>A0A8J3HZZ8_9CHLR</name>
<reference evidence="1" key="1">
    <citation type="submission" date="2020-10" db="EMBL/GenBank/DDBJ databases">
        <title>Taxonomic study of unclassified bacteria belonging to the class Ktedonobacteria.</title>
        <authorList>
            <person name="Yabe S."/>
            <person name="Wang C.M."/>
            <person name="Zheng Y."/>
            <person name="Sakai Y."/>
            <person name="Cavaletti L."/>
            <person name="Monciardini P."/>
            <person name="Donadio S."/>
        </authorList>
    </citation>
    <scope>NUCLEOTIDE SEQUENCE</scope>
    <source>
        <strain evidence="1">SOSP1-1</strain>
    </source>
</reference>
<comment type="caution">
    <text evidence="1">The sequence shown here is derived from an EMBL/GenBank/DDBJ whole genome shotgun (WGS) entry which is preliminary data.</text>
</comment>
<dbReference type="RefSeq" id="WP_220193674.1">
    <property type="nucleotide sequence ID" value="NZ_BNJF01000001.1"/>
</dbReference>
<accession>A0A8J3HZZ8</accession>
<protein>
    <submittedName>
        <fullName evidence="1">Uncharacterized protein</fullName>
    </submittedName>
</protein>
<dbReference type="AlphaFoldDB" id="A0A8J3HZZ8"/>
<proteinExistence type="predicted"/>
<sequence length="199" mass="23375">MQEANEVAFTLDGTLAANPHLHDYFHYLTFSQSGDIQMGDGAGQFVIAIVKGKFSIKPLDQRTLQLYLYDLVELDPHKPVRALEPYIVKVTREEGLFAFRQIWWEYKNEDQEQWPCILYWARYVFEPDPLKLLSSNREKSLYHRIMVEPDTRYYYSQDDRDADTLTLADLRSLGVSPQTDAYIRDVYKHSFAHNDVQQT</sequence>
<organism evidence="1 2">
    <name type="scientific">Ktedonospora formicarum</name>
    <dbReference type="NCBI Taxonomy" id="2778364"/>
    <lineage>
        <taxon>Bacteria</taxon>
        <taxon>Bacillati</taxon>
        <taxon>Chloroflexota</taxon>
        <taxon>Ktedonobacteria</taxon>
        <taxon>Ktedonobacterales</taxon>
        <taxon>Ktedonobacteraceae</taxon>
        <taxon>Ktedonospora</taxon>
    </lineage>
</organism>
<keyword evidence="2" id="KW-1185">Reference proteome</keyword>
<gene>
    <name evidence="1" type="ORF">KSX_24280</name>
</gene>
<evidence type="ECO:0000313" key="1">
    <source>
        <dbReference type="EMBL" id="GHO44265.1"/>
    </source>
</evidence>
<dbReference type="Proteomes" id="UP000612362">
    <property type="component" value="Unassembled WGS sequence"/>
</dbReference>
<evidence type="ECO:0000313" key="2">
    <source>
        <dbReference type="Proteomes" id="UP000612362"/>
    </source>
</evidence>